<reference evidence="2" key="1">
    <citation type="submission" date="2018-06" db="EMBL/GenBank/DDBJ databases">
        <authorList>
            <person name="Zhirakovskaya E."/>
        </authorList>
    </citation>
    <scope>NUCLEOTIDE SEQUENCE</scope>
</reference>
<dbReference type="AlphaFoldDB" id="A0A3B0WUD2"/>
<dbReference type="PANTHER" id="PTHR42899">
    <property type="entry name" value="SPERMATOGENESIS-ASSOCIATED PROTEIN 20"/>
    <property type="match status" value="1"/>
</dbReference>
<evidence type="ECO:0000259" key="1">
    <source>
        <dbReference type="Pfam" id="PF03190"/>
    </source>
</evidence>
<accession>A0A3B0WUD2</accession>
<dbReference type="PANTHER" id="PTHR42899:SF1">
    <property type="entry name" value="SPERMATOGENESIS-ASSOCIATED PROTEIN 20"/>
    <property type="match status" value="1"/>
</dbReference>
<protein>
    <submittedName>
        <fullName evidence="2">Uncharacterized protein YyaL</fullName>
    </submittedName>
</protein>
<dbReference type="GO" id="GO:0005975">
    <property type="term" value="P:carbohydrate metabolic process"/>
    <property type="evidence" value="ECO:0007669"/>
    <property type="project" value="InterPro"/>
</dbReference>
<dbReference type="CDD" id="cd02955">
    <property type="entry name" value="SSP411"/>
    <property type="match status" value="1"/>
</dbReference>
<dbReference type="InterPro" id="IPR012341">
    <property type="entry name" value="6hp_glycosidase-like_sf"/>
</dbReference>
<dbReference type="SUPFAM" id="SSF52833">
    <property type="entry name" value="Thioredoxin-like"/>
    <property type="match status" value="1"/>
</dbReference>
<feature type="non-terminal residue" evidence="2">
    <location>
        <position position="1"/>
    </location>
</feature>
<feature type="non-terminal residue" evidence="2">
    <location>
        <position position="656"/>
    </location>
</feature>
<dbReference type="InterPro" id="IPR004879">
    <property type="entry name" value="Ssp411-like_TRX"/>
</dbReference>
<organism evidence="2">
    <name type="scientific">hydrothermal vent metagenome</name>
    <dbReference type="NCBI Taxonomy" id="652676"/>
    <lineage>
        <taxon>unclassified sequences</taxon>
        <taxon>metagenomes</taxon>
        <taxon>ecological metagenomes</taxon>
    </lineage>
</organism>
<dbReference type="Gene3D" id="1.50.10.20">
    <property type="match status" value="1"/>
</dbReference>
<dbReference type="InterPro" id="IPR024705">
    <property type="entry name" value="Ssp411"/>
</dbReference>
<dbReference type="Pfam" id="PF03190">
    <property type="entry name" value="Thioredox_DsbH"/>
    <property type="match status" value="1"/>
</dbReference>
<evidence type="ECO:0000313" key="2">
    <source>
        <dbReference type="EMBL" id="VAW56120.1"/>
    </source>
</evidence>
<dbReference type="Gene3D" id="3.40.30.10">
    <property type="entry name" value="Glutaredoxin"/>
    <property type="match status" value="1"/>
</dbReference>
<sequence length="656" mass="74678">PYLLQHAHNPVNWYSWGDEAFAAAAKLNRPIFLSVGYSTCHWCHVMEEESFEDLEIAKYINENFIAIKVDREERPDIDAIYMAALHALGKSGGWPMNVWLTPERKPFFGGTYFPARDGDRGATTGFLTLLKKLSEAYRLQPEKVIESSQQLALLIKRNLQSTGIARLPSKNSLNLAASYYKSNFDTFYGGMSSAPKFPSSMPVQFMLRYYHRTGDKQALEIVNLSLTKMAAGGMYDQAGGGFHRYSTDNEWLVPHFEKMLYDNALLVVDYLEAYQVTQNDSFKRIVNETLRYVERDMTSPEGGFYSATDADSLTPEGRREEGYFFTWTIDEITNVLGVKNAKIINDYYALSQQGNYEGRNILHTPNTIKDIADKHKLSEIELISLIEKSNQLLYQARQSRLLPLRDEKILVAWNGLMISAYAKAGLILNNQHYTQQAINSAEFILSHHYVNGRLFRSFKDNQVKHNAYLDDYAFFIAGLLDLYEVTHRIQWLAQAIALEKILAMHYEDIKNGGFYMTSDDHEKLLAREKPNYDGAEPTGNSIHVLNLLRLGEFTSQENYTTRAVNALKSFSSILTKNPMALSKMLIALDFYLDNPKEIVIVTPENNKQDSQFFLNAMNKNYLPNRVLSVVSEGADIKAQSKIISIAEGKVAIRKKT</sequence>
<dbReference type="SUPFAM" id="SSF48208">
    <property type="entry name" value="Six-hairpin glycosidases"/>
    <property type="match status" value="1"/>
</dbReference>
<dbReference type="InterPro" id="IPR036249">
    <property type="entry name" value="Thioredoxin-like_sf"/>
</dbReference>
<dbReference type="PIRSF" id="PIRSF006402">
    <property type="entry name" value="UCP006402_thioredoxin"/>
    <property type="match status" value="1"/>
</dbReference>
<feature type="domain" description="Spermatogenesis-associated protein 20-like TRX" evidence="1">
    <location>
        <begin position="1"/>
        <end position="152"/>
    </location>
</feature>
<name>A0A3B0WUD2_9ZZZZ</name>
<dbReference type="EMBL" id="UOFF01000182">
    <property type="protein sequence ID" value="VAW56120.1"/>
    <property type="molecule type" value="Genomic_DNA"/>
</dbReference>
<dbReference type="InterPro" id="IPR008928">
    <property type="entry name" value="6-hairpin_glycosidase_sf"/>
</dbReference>
<dbReference type="Gene3D" id="1.50.10.10">
    <property type="match status" value="1"/>
</dbReference>
<proteinExistence type="predicted"/>
<gene>
    <name evidence="2" type="ORF">MNBD_GAMMA07-683</name>
</gene>